<dbReference type="SUPFAM" id="SSF100950">
    <property type="entry name" value="NagB/RpiA/CoA transferase-like"/>
    <property type="match status" value="1"/>
</dbReference>
<keyword evidence="1" id="KW-0805">Transcription regulation</keyword>
<dbReference type="GO" id="GO:0003700">
    <property type="term" value="F:DNA-binding transcription factor activity"/>
    <property type="evidence" value="ECO:0007669"/>
    <property type="project" value="InterPro"/>
</dbReference>
<dbReference type="SMART" id="SM01134">
    <property type="entry name" value="DeoRC"/>
    <property type="match status" value="1"/>
</dbReference>
<proteinExistence type="predicted"/>
<evidence type="ECO:0000259" key="3">
    <source>
        <dbReference type="PROSITE" id="PS51000"/>
    </source>
</evidence>
<evidence type="ECO:0000313" key="4">
    <source>
        <dbReference type="EMBL" id="EHH67435.1"/>
    </source>
</evidence>
<protein>
    <recommendedName>
        <fullName evidence="3">HTH deoR-type domain-containing protein</fullName>
    </recommendedName>
</protein>
<feature type="domain" description="HTH deoR-type" evidence="3">
    <location>
        <begin position="11"/>
        <end position="65"/>
    </location>
</feature>
<comment type="caution">
    <text evidence="4">The sequence shown here is derived from an EMBL/GenBank/DDBJ whole genome shotgun (WGS) entry which is preliminary data.</text>
</comment>
<sequence>MSGVLSAPRGVSGRRRAILDYVTMQGPVSVAALGERFVVNRISLSRDLQMLVAQGLLRKVGNAVTAWPSGVSAGSVMYRLDQAVRQKAAIAGMAASMIRPGDTVALDDSTTVRFLADHLEELGSLTVITNSLGLGMMAGRLQDVTLIGLGGHYSTAFDAFAGVLCERSLATLRIDTLFMSAGAIHGTAAYHQDEDLIKIKTAMMRQADWRVLMVDSRKFGISVLNRLADLSEFDVVITDDGISPEQVERLASAGVALRIATVSHAERAAT</sequence>
<dbReference type="InterPro" id="IPR036390">
    <property type="entry name" value="WH_DNA-bd_sf"/>
</dbReference>
<keyword evidence="5" id="KW-1185">Reference proteome</keyword>
<dbReference type="PANTHER" id="PTHR30363">
    <property type="entry name" value="HTH-TYPE TRANSCRIPTIONAL REGULATOR SRLR-RELATED"/>
    <property type="match status" value="1"/>
</dbReference>
<evidence type="ECO:0000313" key="5">
    <source>
        <dbReference type="Proteomes" id="UP000004949"/>
    </source>
</evidence>
<gene>
    <name evidence="4" type="ORF">GMO_24300</name>
</gene>
<evidence type="ECO:0000256" key="2">
    <source>
        <dbReference type="ARBA" id="ARBA00023163"/>
    </source>
</evidence>
<dbReference type="PANTHER" id="PTHR30363:SF44">
    <property type="entry name" value="AGA OPERON TRANSCRIPTIONAL REPRESSOR-RELATED"/>
    <property type="match status" value="1"/>
</dbReference>
<dbReference type="STRING" id="1088869.GMO_24300"/>
<name>G6XL07_9PROT</name>
<dbReference type="PROSITE" id="PS51000">
    <property type="entry name" value="HTH_DEOR_2"/>
    <property type="match status" value="1"/>
</dbReference>
<keyword evidence="2" id="KW-0804">Transcription</keyword>
<dbReference type="eggNOG" id="COG1349">
    <property type="taxonomic scope" value="Bacteria"/>
</dbReference>
<dbReference type="EMBL" id="AGQV01000010">
    <property type="protein sequence ID" value="EHH67435.1"/>
    <property type="molecule type" value="Genomic_DNA"/>
</dbReference>
<dbReference type="InterPro" id="IPR037171">
    <property type="entry name" value="NagB/RpiA_transferase-like"/>
</dbReference>
<evidence type="ECO:0000256" key="1">
    <source>
        <dbReference type="ARBA" id="ARBA00023015"/>
    </source>
</evidence>
<dbReference type="RefSeq" id="WP_008852572.1">
    <property type="nucleotide sequence ID" value="NZ_AGQV01000010.1"/>
</dbReference>
<dbReference type="InterPro" id="IPR014036">
    <property type="entry name" value="DeoR-like_C"/>
</dbReference>
<dbReference type="Proteomes" id="UP000004949">
    <property type="component" value="Unassembled WGS sequence"/>
</dbReference>
<dbReference type="InterPro" id="IPR050313">
    <property type="entry name" value="Carb_Metab_HTH_regulators"/>
</dbReference>
<accession>G6XL07</accession>
<dbReference type="SUPFAM" id="SSF46785">
    <property type="entry name" value="Winged helix' DNA-binding domain"/>
    <property type="match status" value="1"/>
</dbReference>
<dbReference type="PATRIC" id="fig|1088869.3.peg.2423"/>
<organism evidence="4 5">
    <name type="scientific">Gluconobacter morbifer G707</name>
    <dbReference type="NCBI Taxonomy" id="1088869"/>
    <lineage>
        <taxon>Bacteria</taxon>
        <taxon>Pseudomonadati</taxon>
        <taxon>Pseudomonadota</taxon>
        <taxon>Alphaproteobacteria</taxon>
        <taxon>Acetobacterales</taxon>
        <taxon>Acetobacteraceae</taxon>
        <taxon>Gluconobacter</taxon>
    </lineage>
</organism>
<dbReference type="OrthoDB" id="9816363at2"/>
<dbReference type="Pfam" id="PF00455">
    <property type="entry name" value="DeoRC"/>
    <property type="match status" value="1"/>
</dbReference>
<dbReference type="AlphaFoldDB" id="G6XL07"/>
<dbReference type="Pfam" id="PF08220">
    <property type="entry name" value="HTH_DeoR"/>
    <property type="match status" value="1"/>
</dbReference>
<reference evidence="4 5" key="1">
    <citation type="submission" date="2011-10" db="EMBL/GenBank/DDBJ databases">
        <title>Genome sequence of Gluconobacter morbifer G707, isolated from Drosophila gut.</title>
        <authorList>
            <person name="Lee W.-J."/>
            <person name="Kim E.-K."/>
        </authorList>
    </citation>
    <scope>NUCLEOTIDE SEQUENCE [LARGE SCALE GENOMIC DNA]</scope>
    <source>
        <strain evidence="4 5">G707</strain>
    </source>
</reference>
<dbReference type="InterPro" id="IPR001034">
    <property type="entry name" value="DeoR_HTH"/>
</dbReference>